<dbReference type="Proteomes" id="UP001162029">
    <property type="component" value="Unassembled WGS sequence"/>
</dbReference>
<accession>A0AAV0UIY3</accession>
<organism evidence="2 3">
    <name type="scientific">Peronospora destructor</name>
    <dbReference type="NCBI Taxonomy" id="86335"/>
    <lineage>
        <taxon>Eukaryota</taxon>
        <taxon>Sar</taxon>
        <taxon>Stramenopiles</taxon>
        <taxon>Oomycota</taxon>
        <taxon>Peronosporomycetes</taxon>
        <taxon>Peronosporales</taxon>
        <taxon>Peronosporaceae</taxon>
        <taxon>Peronospora</taxon>
    </lineage>
</organism>
<dbReference type="EMBL" id="CANTFM010001210">
    <property type="protein sequence ID" value="CAI5736874.1"/>
    <property type="molecule type" value="Genomic_DNA"/>
</dbReference>
<reference evidence="2" key="1">
    <citation type="submission" date="2022-12" db="EMBL/GenBank/DDBJ databases">
        <authorList>
            <person name="Webb A."/>
        </authorList>
    </citation>
    <scope>NUCLEOTIDE SEQUENCE</scope>
    <source>
        <strain evidence="2">Pd1</strain>
    </source>
</reference>
<gene>
    <name evidence="2" type="ORF">PDE001_LOCUS6439</name>
</gene>
<dbReference type="InterPro" id="IPR054722">
    <property type="entry name" value="PolX-like_BBD"/>
</dbReference>
<evidence type="ECO:0000313" key="2">
    <source>
        <dbReference type="EMBL" id="CAI5736874.1"/>
    </source>
</evidence>
<dbReference type="AlphaFoldDB" id="A0AAV0UIY3"/>
<evidence type="ECO:0000259" key="1">
    <source>
        <dbReference type="Pfam" id="PF22936"/>
    </source>
</evidence>
<comment type="caution">
    <text evidence="2">The sequence shown here is derived from an EMBL/GenBank/DDBJ whole genome shotgun (WGS) entry which is preliminary data.</text>
</comment>
<feature type="domain" description="Retrovirus-related Pol polyprotein from transposon TNT 1-94-like beta-barrel" evidence="1">
    <location>
        <begin position="74"/>
        <end position="121"/>
    </location>
</feature>
<proteinExistence type="predicted"/>
<dbReference type="Pfam" id="PF22936">
    <property type="entry name" value="Pol_BBD"/>
    <property type="match status" value="1"/>
</dbReference>
<keyword evidence="3" id="KW-1185">Reference proteome</keyword>
<evidence type="ECO:0000313" key="3">
    <source>
        <dbReference type="Proteomes" id="UP001162029"/>
    </source>
</evidence>
<sequence length="150" mass="16524">MATTTTTVKTEDATKAFSTERVPYQCTYCGKVGYTMERCWKKQKDECRGADAAAMPVDAGLIIVSMEKDVSRLWAVDSGATHHICHDKAKFASLIEREDGEISVADGNKAAIKGVGTIIFDKVVLLNGNERESRSRTRSTYQAWQVPSDV</sequence>
<protein>
    <recommendedName>
        <fullName evidence="1">Retrovirus-related Pol polyprotein from transposon TNT 1-94-like beta-barrel domain-containing protein</fullName>
    </recommendedName>
</protein>
<name>A0AAV0UIY3_9STRA</name>